<dbReference type="WBParaSite" id="PSAMB.scaffold7150size8139.g29680.t1">
    <property type="protein sequence ID" value="PSAMB.scaffold7150size8139.g29680.t1"/>
    <property type="gene ID" value="PSAMB.scaffold7150size8139.g29680"/>
</dbReference>
<dbReference type="Pfam" id="PF22061">
    <property type="entry name" value="CSN7_HB_subdom"/>
    <property type="match status" value="1"/>
</dbReference>
<accession>A0A914XDE9</accession>
<dbReference type="InterPro" id="IPR041481">
    <property type="entry name" value="CSN7_helixI"/>
</dbReference>
<keyword evidence="5" id="KW-0736">Signalosome</keyword>
<name>A0A914XDE9_9BILA</name>
<keyword evidence="9" id="KW-1185">Reference proteome</keyword>
<dbReference type="Pfam" id="PF18392">
    <property type="entry name" value="CSN7a_helixI"/>
    <property type="match status" value="1"/>
</dbReference>
<evidence type="ECO:0000256" key="3">
    <source>
        <dbReference type="ARBA" id="ARBA00008482"/>
    </source>
</evidence>
<dbReference type="Pfam" id="PF01399">
    <property type="entry name" value="PCI"/>
    <property type="match status" value="1"/>
</dbReference>
<dbReference type="PANTHER" id="PTHR15350:SF5">
    <property type="entry name" value="COP9 SIGNALOSOME COMPLEX SUBUNIT 7"/>
    <property type="match status" value="1"/>
</dbReference>
<comment type="subcellular location">
    <subcellularLocation>
        <location evidence="2">Cytoplasm</location>
    </subcellularLocation>
    <subcellularLocation>
        <location evidence="1">Nucleus</location>
    </subcellularLocation>
</comment>
<comment type="similarity">
    <text evidence="3">Belongs to the CSN7/EIF3M family. CSN7 subfamily.</text>
</comment>
<dbReference type="AlphaFoldDB" id="A0A914XDE9"/>
<sequence length="278" mass="30481">MSNSEAPTTGGGGGGSLEQFVLLAKSARGAAAKGLVEQAVASPGVYVFGELLACPSIAELASSPGTKAHHDLLTLFAFGTYEDFVAQRGHLPQLSDAMILKLRQLTIVSLATKNRRIPYSTLLNVLRLNNVRELEDIVIDAVYKGIIQGKLDPRNQRLEIEFWRGRDVSQQETAAMLATLGDWASRCQALVCNMEEQIERANRGKEEATKEQQRIETEIANLKKTLKMTGRSATPDLEEPSEVSSSRAPDERKKEAKRLKSTGLRGSSGARRFFSNQH</sequence>
<evidence type="ECO:0000256" key="4">
    <source>
        <dbReference type="ARBA" id="ARBA00022490"/>
    </source>
</evidence>
<feature type="region of interest" description="Disordered" evidence="7">
    <location>
        <begin position="224"/>
        <end position="278"/>
    </location>
</feature>
<dbReference type="PANTHER" id="PTHR15350">
    <property type="entry name" value="COP9 SIGNALOSOME COMPLEX SUBUNIT 7/DENDRITIC CELL PROTEIN GA17"/>
    <property type="match status" value="1"/>
</dbReference>
<dbReference type="InterPro" id="IPR045237">
    <property type="entry name" value="COPS7/eIF3m"/>
</dbReference>
<evidence type="ECO:0000259" key="8">
    <source>
        <dbReference type="PROSITE" id="PS50250"/>
    </source>
</evidence>
<evidence type="ECO:0000256" key="2">
    <source>
        <dbReference type="ARBA" id="ARBA00004496"/>
    </source>
</evidence>
<keyword evidence="4" id="KW-0963">Cytoplasm</keyword>
<evidence type="ECO:0000256" key="1">
    <source>
        <dbReference type="ARBA" id="ARBA00004123"/>
    </source>
</evidence>
<protein>
    <submittedName>
        <fullName evidence="10">PCI domain-containing protein</fullName>
    </submittedName>
</protein>
<reference evidence="10" key="1">
    <citation type="submission" date="2022-11" db="UniProtKB">
        <authorList>
            <consortium name="WormBaseParasite"/>
        </authorList>
    </citation>
    <scope>IDENTIFICATION</scope>
</reference>
<dbReference type="GO" id="GO:0008180">
    <property type="term" value="C:COP9 signalosome"/>
    <property type="evidence" value="ECO:0007669"/>
    <property type="project" value="UniProtKB-KW"/>
</dbReference>
<dbReference type="InterPro" id="IPR000717">
    <property type="entry name" value="PCI_dom"/>
</dbReference>
<evidence type="ECO:0000256" key="5">
    <source>
        <dbReference type="ARBA" id="ARBA00022790"/>
    </source>
</evidence>
<evidence type="ECO:0000256" key="7">
    <source>
        <dbReference type="SAM" id="MobiDB-lite"/>
    </source>
</evidence>
<dbReference type="GO" id="GO:0005737">
    <property type="term" value="C:cytoplasm"/>
    <property type="evidence" value="ECO:0007669"/>
    <property type="project" value="UniProtKB-SubCell"/>
</dbReference>
<dbReference type="Proteomes" id="UP000887566">
    <property type="component" value="Unplaced"/>
</dbReference>
<evidence type="ECO:0000256" key="6">
    <source>
        <dbReference type="ARBA" id="ARBA00023242"/>
    </source>
</evidence>
<keyword evidence="6" id="KW-0539">Nucleus</keyword>
<evidence type="ECO:0000313" key="9">
    <source>
        <dbReference type="Proteomes" id="UP000887566"/>
    </source>
</evidence>
<dbReference type="GO" id="GO:0010387">
    <property type="term" value="P:COP9 signalosome assembly"/>
    <property type="evidence" value="ECO:0007669"/>
    <property type="project" value="InterPro"/>
</dbReference>
<organism evidence="9 10">
    <name type="scientific">Plectus sambesii</name>
    <dbReference type="NCBI Taxonomy" id="2011161"/>
    <lineage>
        <taxon>Eukaryota</taxon>
        <taxon>Metazoa</taxon>
        <taxon>Ecdysozoa</taxon>
        <taxon>Nematoda</taxon>
        <taxon>Chromadorea</taxon>
        <taxon>Plectida</taxon>
        <taxon>Plectina</taxon>
        <taxon>Plectoidea</taxon>
        <taxon>Plectidae</taxon>
        <taxon>Plectus</taxon>
    </lineage>
</organism>
<proteinExistence type="inferred from homology"/>
<evidence type="ECO:0000313" key="10">
    <source>
        <dbReference type="WBParaSite" id="PSAMB.scaffold7150size8139.g29680.t1"/>
    </source>
</evidence>
<dbReference type="SMART" id="SM00088">
    <property type="entry name" value="PINT"/>
    <property type="match status" value="1"/>
</dbReference>
<feature type="domain" description="PCI" evidence="8">
    <location>
        <begin position="1"/>
        <end position="165"/>
    </location>
</feature>
<dbReference type="PROSITE" id="PS50250">
    <property type="entry name" value="PCI"/>
    <property type="match status" value="1"/>
</dbReference>